<protein>
    <recommendedName>
        <fullName evidence="3">Calcium channel YVC1-like C-terminal transmembrane domain-containing protein</fullName>
    </recommendedName>
</protein>
<feature type="transmembrane region" description="Helical" evidence="2">
    <location>
        <begin position="325"/>
        <end position="342"/>
    </location>
</feature>
<keyword evidence="2" id="KW-1133">Transmembrane helix</keyword>
<evidence type="ECO:0000259" key="3">
    <source>
        <dbReference type="Pfam" id="PF23317"/>
    </source>
</evidence>
<dbReference type="AlphaFoldDB" id="A0A642VCE5"/>
<evidence type="ECO:0000313" key="5">
    <source>
        <dbReference type="Proteomes" id="UP000761534"/>
    </source>
</evidence>
<dbReference type="PANTHER" id="PTHR35859:SF5">
    <property type="entry name" value="ION TRANSPORT DOMAIN-CONTAINING PROTEIN"/>
    <property type="match status" value="1"/>
</dbReference>
<evidence type="ECO:0000313" key="4">
    <source>
        <dbReference type="EMBL" id="KAA8916064.1"/>
    </source>
</evidence>
<feature type="transmembrane region" description="Helical" evidence="2">
    <location>
        <begin position="438"/>
        <end position="456"/>
    </location>
</feature>
<feature type="domain" description="Calcium channel YVC1-like C-terminal transmembrane" evidence="3">
    <location>
        <begin position="307"/>
        <end position="599"/>
    </location>
</feature>
<feature type="transmembrane region" description="Helical" evidence="2">
    <location>
        <begin position="395"/>
        <end position="418"/>
    </location>
</feature>
<organism evidence="4 5">
    <name type="scientific">Trichomonascus ciferrii</name>
    <dbReference type="NCBI Taxonomy" id="44093"/>
    <lineage>
        <taxon>Eukaryota</taxon>
        <taxon>Fungi</taxon>
        <taxon>Dikarya</taxon>
        <taxon>Ascomycota</taxon>
        <taxon>Saccharomycotina</taxon>
        <taxon>Dipodascomycetes</taxon>
        <taxon>Dipodascales</taxon>
        <taxon>Trichomonascaceae</taxon>
        <taxon>Trichomonascus</taxon>
        <taxon>Trichomonascus ciferrii complex</taxon>
    </lineage>
</organism>
<feature type="compositionally biased region" description="Polar residues" evidence="1">
    <location>
        <begin position="165"/>
        <end position="177"/>
    </location>
</feature>
<dbReference type="EMBL" id="SWFS01000125">
    <property type="protein sequence ID" value="KAA8916064.1"/>
    <property type="molecule type" value="Genomic_DNA"/>
</dbReference>
<dbReference type="OrthoDB" id="310870at2759"/>
<gene>
    <name evidence="4" type="ORF">TRICI_001787</name>
</gene>
<dbReference type="InterPro" id="IPR056336">
    <property type="entry name" value="YVC1_C"/>
</dbReference>
<dbReference type="Proteomes" id="UP000761534">
    <property type="component" value="Unassembled WGS sequence"/>
</dbReference>
<feature type="transmembrane region" description="Helical" evidence="2">
    <location>
        <begin position="495"/>
        <end position="516"/>
    </location>
</feature>
<feature type="transmembrane region" description="Helical" evidence="2">
    <location>
        <begin position="298"/>
        <end position="318"/>
    </location>
</feature>
<keyword evidence="2" id="KW-0812">Transmembrane</keyword>
<proteinExistence type="predicted"/>
<keyword evidence="2" id="KW-0472">Membrane</keyword>
<comment type="caution">
    <text evidence="4">The sequence shown here is derived from an EMBL/GenBank/DDBJ whole genome shotgun (WGS) entry which is preliminary data.</text>
</comment>
<evidence type="ECO:0000256" key="1">
    <source>
        <dbReference type="SAM" id="MobiDB-lite"/>
    </source>
</evidence>
<accession>A0A642VCE5</accession>
<dbReference type="Pfam" id="PF23317">
    <property type="entry name" value="YVC1_C"/>
    <property type="match status" value="1"/>
</dbReference>
<feature type="transmembrane region" description="Helical" evidence="2">
    <location>
        <begin position="468"/>
        <end position="489"/>
    </location>
</feature>
<reference evidence="4" key="1">
    <citation type="journal article" date="2019" name="G3 (Bethesda)">
        <title>Genome Assemblies of Two Rare Opportunistic Yeast Pathogens: Diutina rugosa (syn. Candida rugosa) and Trichomonascus ciferrii (syn. Candida ciferrii).</title>
        <authorList>
            <person name="Mixao V."/>
            <person name="Saus E."/>
            <person name="Hansen A.P."/>
            <person name="Lass-Florl C."/>
            <person name="Gabaldon T."/>
        </authorList>
    </citation>
    <scope>NUCLEOTIDE SEQUENCE</scope>
    <source>
        <strain evidence="4">CBS 4856</strain>
    </source>
</reference>
<keyword evidence="5" id="KW-1185">Reference proteome</keyword>
<feature type="transmembrane region" description="Helical" evidence="2">
    <location>
        <begin position="362"/>
        <end position="383"/>
    </location>
</feature>
<dbReference type="VEuPathDB" id="FungiDB:TRICI_001787"/>
<feature type="region of interest" description="Disordered" evidence="1">
    <location>
        <begin position="162"/>
        <end position="184"/>
    </location>
</feature>
<sequence>MDFELDLQSDLEISEFETGFNSGKQVGFPALPEDMDFEDVVYAIELTLASAIDAPYSYKQLSASSLSAGLIRPLVRSLVEPKGGVDYRFEMQHRGIVAGLIIARCDFLSNTSDIDMATGYMEKGISDARAYAAEIIATRFLYHVPIDSDRIEFITYECKPEKNDNATTQPSSESSPLLNMPRVSPESQQDVYRKGLINMDYYYNFSALQIAVISEAKRFLCSGPVESVLNRLWNGKIVFWDGISREATKSAHIYPLGTARRINNSNSTEPNLFCFWKKNDALESKNHDIYARLRVPKYRSFFIMINYAILLGLFYLLLFTESDDLGITMIEVLLHVWFAGFATDEFMQAREAVSLGHYTIDYWSVFDITIVLIYLVFFCLRTYSYLRNDYILNSLSFDILSLEALLLVPRFFSFLSIFPYFGTILPCLKELTKEFVKFLTLIIIIYLGFFTTFSFLGRDVFTISKMFWMLVEVFFGAASSGFAAAPQISEEFGPVLMLIFVTLTNILLITVLVSILSQRFSVMMLNAREEYVMFFAATVLESMTTVERLTYFYPPLNLIGLVMRPLRLILDHNQYRQLRILVLKLTHWPFAVGVYIYESLQTLHHQNRQHKLNLRRNSRSIPNLPSTTVSSNRRKRYVF</sequence>
<evidence type="ECO:0000256" key="2">
    <source>
        <dbReference type="SAM" id="Phobius"/>
    </source>
</evidence>
<name>A0A642VCE5_9ASCO</name>
<dbReference type="PANTHER" id="PTHR35859">
    <property type="entry name" value="NONSELECTIVE CATION CHANNEL PROTEIN"/>
    <property type="match status" value="1"/>
</dbReference>
<dbReference type="InterPro" id="IPR052971">
    <property type="entry name" value="TRP_calcium_channel"/>
</dbReference>